<dbReference type="GO" id="GO:0070330">
    <property type="term" value="F:aromatase activity"/>
    <property type="evidence" value="ECO:0007669"/>
    <property type="project" value="InterPro"/>
</dbReference>
<dbReference type="GO" id="GO:0045892">
    <property type="term" value="P:negative regulation of DNA-templated transcription"/>
    <property type="evidence" value="ECO:0007669"/>
    <property type="project" value="InterPro"/>
</dbReference>
<comment type="caution">
    <text evidence="18">The sequence shown here is derived from an EMBL/GenBank/DDBJ whole genome shotgun (WGS) entry which is preliminary data.</text>
</comment>
<proteinExistence type="inferred from homology"/>
<dbReference type="Gene3D" id="1.20.990.10">
    <property type="entry name" value="NADPH-cytochrome p450 Reductase, Chain A, domain 3"/>
    <property type="match status" value="1"/>
</dbReference>
<evidence type="ECO:0000256" key="13">
    <source>
        <dbReference type="ARBA" id="ARBA00023797"/>
    </source>
</evidence>
<dbReference type="CDD" id="cd11068">
    <property type="entry name" value="CYP120A1"/>
    <property type="match status" value="1"/>
</dbReference>
<dbReference type="InterPro" id="IPR029039">
    <property type="entry name" value="Flavoprotein-like_sf"/>
</dbReference>
<dbReference type="EC" id="1.6.2.4" evidence="13"/>
<keyword evidence="8" id="KW-0521">NADP</keyword>
<dbReference type="SUPFAM" id="SSF63380">
    <property type="entry name" value="Riboflavin synthase domain-like"/>
    <property type="match status" value="1"/>
</dbReference>
<dbReference type="Gene3D" id="3.40.50.80">
    <property type="entry name" value="Nucleotide-binding domain of ferredoxin-NADP reductase (FNR) module"/>
    <property type="match status" value="1"/>
</dbReference>
<dbReference type="PROSITE" id="PS51384">
    <property type="entry name" value="FAD_FR"/>
    <property type="match status" value="1"/>
</dbReference>
<comment type="cofactor">
    <cofactor evidence="2">
        <name>FAD</name>
        <dbReference type="ChEBI" id="CHEBI:57692"/>
    </cofactor>
</comment>
<dbReference type="GO" id="GO:0005829">
    <property type="term" value="C:cytosol"/>
    <property type="evidence" value="ECO:0007669"/>
    <property type="project" value="TreeGrafter"/>
</dbReference>
<dbReference type="InterPro" id="IPR001128">
    <property type="entry name" value="Cyt_P450"/>
</dbReference>
<dbReference type="PIRSF" id="PIRSF000209">
    <property type="entry name" value="Bifunctional_P450_P450R"/>
    <property type="match status" value="1"/>
</dbReference>
<evidence type="ECO:0000256" key="4">
    <source>
        <dbReference type="ARBA" id="ARBA00022617"/>
    </source>
</evidence>
<dbReference type="GO" id="GO:0005506">
    <property type="term" value="F:iron ion binding"/>
    <property type="evidence" value="ECO:0007669"/>
    <property type="project" value="InterPro"/>
</dbReference>
<dbReference type="InterPro" id="IPR036271">
    <property type="entry name" value="Tet_transcr_reg_TetR-rel_C_sf"/>
</dbReference>
<dbReference type="GO" id="GO:0003958">
    <property type="term" value="F:NADPH-hemoprotein reductase activity"/>
    <property type="evidence" value="ECO:0007669"/>
    <property type="project" value="UniProtKB-EC"/>
</dbReference>
<protein>
    <recommendedName>
        <fullName evidence="13">NADPH--hemoprotein reductase</fullName>
        <ecNumber evidence="13">1.6.2.4</ecNumber>
    </recommendedName>
</protein>
<evidence type="ECO:0000259" key="17">
    <source>
        <dbReference type="PROSITE" id="PS51384"/>
    </source>
</evidence>
<dbReference type="Pfam" id="PF00667">
    <property type="entry name" value="FAD_binding_1"/>
    <property type="match status" value="1"/>
</dbReference>
<dbReference type="PRINTS" id="PR00371">
    <property type="entry name" value="FPNCR"/>
</dbReference>
<dbReference type="InterPro" id="IPR001709">
    <property type="entry name" value="Flavoprot_Pyr_Nucl_cyt_Rdtase"/>
</dbReference>
<dbReference type="InterPro" id="IPR023173">
    <property type="entry name" value="NADPH_Cyt_P450_Rdtase_alpha"/>
</dbReference>
<dbReference type="InterPro" id="IPR001647">
    <property type="entry name" value="HTH_TetR"/>
</dbReference>
<dbReference type="SUPFAM" id="SSF46689">
    <property type="entry name" value="Homeodomain-like"/>
    <property type="match status" value="1"/>
</dbReference>
<dbReference type="PANTHER" id="PTHR19384">
    <property type="entry name" value="NITRIC OXIDE SYNTHASE-RELATED"/>
    <property type="match status" value="1"/>
</dbReference>
<keyword evidence="4" id="KW-0349">Heme</keyword>
<evidence type="ECO:0000313" key="19">
    <source>
        <dbReference type="Proteomes" id="UP000708148"/>
    </source>
</evidence>
<keyword evidence="9" id="KW-0560">Oxidoreductase</keyword>
<dbReference type="PROSITE" id="PS50977">
    <property type="entry name" value="HTH_TETR_2"/>
    <property type="match status" value="1"/>
</dbReference>
<dbReference type="Pfam" id="PF00175">
    <property type="entry name" value="NAD_binding_1"/>
    <property type="match status" value="1"/>
</dbReference>
<dbReference type="SUPFAM" id="SSF52218">
    <property type="entry name" value="Flavoproteins"/>
    <property type="match status" value="1"/>
</dbReference>
<gene>
    <name evidence="18" type="ORF">OSTQU699_LOCUS4224</name>
</gene>
<dbReference type="InterPro" id="IPR023772">
    <property type="entry name" value="DNA-bd_HTH_TetR-type_CS"/>
</dbReference>
<evidence type="ECO:0000256" key="10">
    <source>
        <dbReference type="ARBA" id="ARBA00023004"/>
    </source>
</evidence>
<dbReference type="InterPro" id="IPR023206">
    <property type="entry name" value="Bifunctional_P450_P450_red"/>
</dbReference>
<dbReference type="Gene3D" id="3.40.50.360">
    <property type="match status" value="1"/>
</dbReference>
<accession>A0A8S1IXU9</accession>
<keyword evidence="19" id="KW-1185">Reference proteome</keyword>
<dbReference type="GO" id="GO:0020037">
    <property type="term" value="F:heme binding"/>
    <property type="evidence" value="ECO:0007669"/>
    <property type="project" value="InterPro"/>
</dbReference>
<dbReference type="InterPro" id="IPR008254">
    <property type="entry name" value="Flavodoxin/NO_synth"/>
</dbReference>
<dbReference type="InterPro" id="IPR001433">
    <property type="entry name" value="OxRdtase_FAD/NAD-bd"/>
</dbReference>
<dbReference type="PANTHER" id="PTHR19384:SF17">
    <property type="entry name" value="NADPH--CYTOCHROME P450 REDUCTASE"/>
    <property type="match status" value="1"/>
</dbReference>
<dbReference type="InterPro" id="IPR017927">
    <property type="entry name" value="FAD-bd_FR_type"/>
</dbReference>
<dbReference type="PROSITE" id="PS50902">
    <property type="entry name" value="FLAVODOXIN_LIKE"/>
    <property type="match status" value="1"/>
</dbReference>
<dbReference type="Gene3D" id="2.40.30.10">
    <property type="entry name" value="Translation factors"/>
    <property type="match status" value="1"/>
</dbReference>
<keyword evidence="5" id="KW-0285">Flavoprotein</keyword>
<dbReference type="AlphaFoldDB" id="A0A8S1IXU9"/>
<evidence type="ECO:0000256" key="11">
    <source>
        <dbReference type="ARBA" id="ARBA00023033"/>
    </source>
</evidence>
<reference evidence="18" key="1">
    <citation type="submission" date="2020-12" db="EMBL/GenBank/DDBJ databases">
        <authorList>
            <person name="Iha C."/>
        </authorList>
    </citation>
    <scope>NUCLEOTIDE SEQUENCE</scope>
</reference>
<evidence type="ECO:0000256" key="3">
    <source>
        <dbReference type="ARBA" id="ARBA00010018"/>
    </source>
</evidence>
<evidence type="ECO:0000256" key="12">
    <source>
        <dbReference type="ARBA" id="ARBA00023125"/>
    </source>
</evidence>
<dbReference type="PRINTS" id="PR00455">
    <property type="entry name" value="HTHTETR"/>
</dbReference>
<dbReference type="SUPFAM" id="SSF48264">
    <property type="entry name" value="Cytochrome P450"/>
    <property type="match status" value="1"/>
</dbReference>
<organism evidence="18 19">
    <name type="scientific">Ostreobium quekettii</name>
    <dbReference type="NCBI Taxonomy" id="121088"/>
    <lineage>
        <taxon>Eukaryota</taxon>
        <taxon>Viridiplantae</taxon>
        <taxon>Chlorophyta</taxon>
        <taxon>core chlorophytes</taxon>
        <taxon>Ulvophyceae</taxon>
        <taxon>TCBD clade</taxon>
        <taxon>Bryopsidales</taxon>
        <taxon>Ostreobineae</taxon>
        <taxon>Ostreobiaceae</taxon>
        <taxon>Ostreobium</taxon>
    </lineage>
</organism>
<feature type="domain" description="FAD-binding FR-type" evidence="17">
    <location>
        <begin position="639"/>
        <end position="758"/>
    </location>
</feature>
<dbReference type="GO" id="GO:0050660">
    <property type="term" value="F:flavin adenine dinucleotide binding"/>
    <property type="evidence" value="ECO:0007669"/>
    <property type="project" value="TreeGrafter"/>
</dbReference>
<comment type="cofactor">
    <cofactor evidence="1">
        <name>FMN</name>
        <dbReference type="ChEBI" id="CHEBI:58210"/>
    </cofactor>
</comment>
<dbReference type="Proteomes" id="UP000708148">
    <property type="component" value="Unassembled WGS sequence"/>
</dbReference>
<dbReference type="InterPro" id="IPR017938">
    <property type="entry name" value="Riboflavin_synthase-like_b-brl"/>
</dbReference>
<feature type="compositionally biased region" description="Polar residues" evidence="14">
    <location>
        <begin position="424"/>
        <end position="433"/>
    </location>
</feature>
<feature type="domain" description="Flavodoxin-like" evidence="15">
    <location>
        <begin position="452"/>
        <end position="599"/>
    </location>
</feature>
<name>A0A8S1IXU9_9CHLO</name>
<evidence type="ECO:0000256" key="14">
    <source>
        <dbReference type="SAM" id="MobiDB-lite"/>
    </source>
</evidence>
<evidence type="ECO:0000256" key="9">
    <source>
        <dbReference type="ARBA" id="ARBA00023002"/>
    </source>
</evidence>
<evidence type="ECO:0000256" key="6">
    <source>
        <dbReference type="ARBA" id="ARBA00022723"/>
    </source>
</evidence>
<keyword evidence="11" id="KW-0503">Monooxygenase</keyword>
<dbReference type="SUPFAM" id="SSF52343">
    <property type="entry name" value="Ferredoxin reductase-like, C-terminal NADP-linked domain"/>
    <property type="match status" value="1"/>
</dbReference>
<dbReference type="Pfam" id="PF00258">
    <property type="entry name" value="Flavodoxin_1"/>
    <property type="match status" value="1"/>
</dbReference>
<keyword evidence="10" id="KW-0408">Iron</keyword>
<feature type="domain" description="HTH tetR-type" evidence="16">
    <location>
        <begin position="886"/>
        <end position="946"/>
    </location>
</feature>
<keyword evidence="6" id="KW-0479">Metal-binding</keyword>
<dbReference type="GO" id="GO:0003677">
    <property type="term" value="F:DNA binding"/>
    <property type="evidence" value="ECO:0007669"/>
    <property type="project" value="UniProtKB-KW"/>
</dbReference>
<dbReference type="Gene3D" id="1.10.357.10">
    <property type="entry name" value="Tetracycline Repressor, domain 2"/>
    <property type="match status" value="1"/>
</dbReference>
<evidence type="ECO:0000259" key="15">
    <source>
        <dbReference type="PROSITE" id="PS50902"/>
    </source>
</evidence>
<evidence type="ECO:0000256" key="5">
    <source>
        <dbReference type="ARBA" id="ARBA00022630"/>
    </source>
</evidence>
<dbReference type="SUPFAM" id="SSF48498">
    <property type="entry name" value="Tetracyclin repressor-like, C-terminal domain"/>
    <property type="match status" value="1"/>
</dbReference>
<dbReference type="Pfam" id="PF00067">
    <property type="entry name" value="p450"/>
    <property type="match status" value="1"/>
</dbReference>
<dbReference type="InterPro" id="IPR003097">
    <property type="entry name" value="CysJ-like_FAD-binding"/>
</dbReference>
<dbReference type="InterPro" id="IPR009057">
    <property type="entry name" value="Homeodomain-like_sf"/>
</dbReference>
<feature type="region of interest" description="Disordered" evidence="14">
    <location>
        <begin position="424"/>
        <end position="443"/>
    </location>
</feature>
<dbReference type="Pfam" id="PF00440">
    <property type="entry name" value="TetR_N"/>
    <property type="match status" value="1"/>
</dbReference>
<dbReference type="Gene3D" id="1.10.630.10">
    <property type="entry name" value="Cytochrome P450"/>
    <property type="match status" value="1"/>
</dbReference>
<dbReference type="EMBL" id="CAJHUC010000897">
    <property type="protein sequence ID" value="CAD7698865.1"/>
    <property type="molecule type" value="Genomic_DNA"/>
</dbReference>
<evidence type="ECO:0000256" key="2">
    <source>
        <dbReference type="ARBA" id="ARBA00001974"/>
    </source>
</evidence>
<dbReference type="InterPro" id="IPR039261">
    <property type="entry name" value="FNR_nucleotide-bd"/>
</dbReference>
<evidence type="ECO:0000256" key="7">
    <source>
        <dbReference type="ARBA" id="ARBA00022827"/>
    </source>
</evidence>
<dbReference type="InterPro" id="IPR036396">
    <property type="entry name" value="Cyt_P450_sf"/>
</dbReference>
<evidence type="ECO:0000256" key="8">
    <source>
        <dbReference type="ARBA" id="ARBA00022857"/>
    </source>
</evidence>
<dbReference type="OrthoDB" id="1470350at2759"/>
<dbReference type="GO" id="GO:0010181">
    <property type="term" value="F:FMN binding"/>
    <property type="evidence" value="ECO:0007669"/>
    <property type="project" value="InterPro"/>
</dbReference>
<evidence type="ECO:0000313" key="18">
    <source>
        <dbReference type="EMBL" id="CAD7698865.1"/>
    </source>
</evidence>
<keyword evidence="7" id="KW-0274">FAD</keyword>
<evidence type="ECO:0000256" key="1">
    <source>
        <dbReference type="ARBA" id="ARBA00001917"/>
    </source>
</evidence>
<evidence type="ECO:0000259" key="16">
    <source>
        <dbReference type="PROSITE" id="PS50977"/>
    </source>
</evidence>
<keyword evidence="12" id="KW-0238">DNA-binding</keyword>
<dbReference type="PROSITE" id="PS01081">
    <property type="entry name" value="HTH_TETR_1"/>
    <property type="match status" value="1"/>
</dbReference>
<comment type="similarity">
    <text evidence="3">In the N-terminal section; belongs to the cytochrome P450 family.</text>
</comment>
<sequence>MLYTLDTLPSPITLPILGSMLEVDTGHVVASFRRLARAHGPIFRLTLPSDRIHIVSSHALAKELSDTTRFQKALSAPLVELRMLGGDGLFTAYNHEPNWAKAHRLLMPAFGTMALPDYFEPMLDIIEQMLTRWERFGPEEVHDVPDQWTRLTLDTLALCAFNFRFNSFYQEGQHEFVDAMLESLIESSARTKRPAVLNSALVHRQRALDEALDVIQRTTEEVVQKRKAMHARGEQTPQDLLERMLVSADPVTGEKLSDENIRHQLVTFLIAGHETTSGLLSYATHYLLDNPVAMKRLRDEVDEILEDRIPIFSDVAKLTYTEQVLRESLRLSPTAPAFGVEAIEDTTLAGKWEVPAGSKFLLLLPEIHRDPRFAMQEAKLALSMLVQRFDLERPAPYTLHEKEALTTKPADLYVRAKKRRDVVQRNTSTSTGALQADKREETEITDAHQTPLLVLFGSSAGSAEAVARKLAATGAARGWDASAKSLDAQTGELPDQGAVILVSASYNGNPPDNARTFVSWLKQQPEGAFENTRFAVLGCGHRDWASTYQAIPKLLDSEFERCGATRITPRENPPELVARAARVLHVKQNDVVVVRAPMADASLPTEQPISVGELLARHVELAAPATRSDVARLAKNNACPPHQAELDRLANDERAYQDEVFSKRLSLVELLERFPASAVSFANALEMLPAMRRRRYSIASSPTQSSSQCSLTVSVLDAPAWSGEGRHKGIASNYLAKTEPGDKLTLLLERPTKPFYPPEDHATPMILIGAGSGIAPFRGFLQELAHRGEGRALLFFGCDHPEVDFLYHQEWEPMVEHGLLEVFPAFSEGPDEEHRFVQHAVWRARERVRALVDEGAVVYVCGDGRHMEPAVYETLVSSKAKSTSDQDGKERLLQAAIESFSAVGYDGTSTTKLARAAKVAQPLVYHHFGSKEDLWKAAMNRVFGEIRVVTALDPDLPPHEALLASFEKFLRFSAEHPHVSRLVNHEATSPSPRLTWLIDTHLRDQYEAVISIFKLGQQQGTLDKAIRPELLLFYVLGASHNFFNVAPMAQEALGLDPFGDDLEPFIKMAVDTLAKGLITHDE</sequence>